<keyword evidence="3" id="KW-1185">Reference proteome</keyword>
<evidence type="ECO:0000313" key="2">
    <source>
        <dbReference type="EMBL" id="KAG5522562.1"/>
    </source>
</evidence>
<feature type="domain" description="RNase H type-1" evidence="1">
    <location>
        <begin position="22"/>
        <end position="108"/>
    </location>
</feature>
<evidence type="ECO:0000313" key="3">
    <source>
        <dbReference type="Proteomes" id="UP000823749"/>
    </source>
</evidence>
<organism evidence="2 3">
    <name type="scientific">Rhododendron griersonianum</name>
    <dbReference type="NCBI Taxonomy" id="479676"/>
    <lineage>
        <taxon>Eukaryota</taxon>
        <taxon>Viridiplantae</taxon>
        <taxon>Streptophyta</taxon>
        <taxon>Embryophyta</taxon>
        <taxon>Tracheophyta</taxon>
        <taxon>Spermatophyta</taxon>
        <taxon>Magnoliopsida</taxon>
        <taxon>eudicotyledons</taxon>
        <taxon>Gunneridae</taxon>
        <taxon>Pentapetalae</taxon>
        <taxon>asterids</taxon>
        <taxon>Ericales</taxon>
        <taxon>Ericaceae</taxon>
        <taxon>Ericoideae</taxon>
        <taxon>Rhodoreae</taxon>
        <taxon>Rhododendron</taxon>
    </lineage>
</organism>
<dbReference type="AlphaFoldDB" id="A0AAV6I2B9"/>
<accession>A0AAV6I2B9</accession>
<dbReference type="GO" id="GO:0004523">
    <property type="term" value="F:RNA-DNA hybrid ribonuclease activity"/>
    <property type="evidence" value="ECO:0007669"/>
    <property type="project" value="InterPro"/>
</dbReference>
<dbReference type="Proteomes" id="UP000823749">
    <property type="component" value="Chromosome 12"/>
</dbReference>
<dbReference type="EMBL" id="JACTNZ010000012">
    <property type="protein sequence ID" value="KAG5522562.1"/>
    <property type="molecule type" value="Genomic_DNA"/>
</dbReference>
<dbReference type="GO" id="GO:0003676">
    <property type="term" value="F:nucleic acid binding"/>
    <property type="evidence" value="ECO:0007669"/>
    <property type="project" value="InterPro"/>
</dbReference>
<dbReference type="InterPro" id="IPR002156">
    <property type="entry name" value="RNaseH_domain"/>
</dbReference>
<evidence type="ECO:0000259" key="1">
    <source>
        <dbReference type="Pfam" id="PF13456"/>
    </source>
</evidence>
<comment type="caution">
    <text evidence="2">The sequence shown here is derived from an EMBL/GenBank/DDBJ whole genome shotgun (WGS) entry which is preliminary data.</text>
</comment>
<sequence>MKVGQGTETRRFSRLFSAKLARSAALVEIQADILALQWAHSKSKGVKEMCIFADNVQFLDRLNNPTSASHLLQYALSDFCNLCFCFNFVKVLKVVRNEVPAAHKLAKAQLYPGMLPSTPLGSGAERPIRPFI</sequence>
<dbReference type="Pfam" id="PF13456">
    <property type="entry name" value="RVT_3"/>
    <property type="match status" value="1"/>
</dbReference>
<reference evidence="2" key="1">
    <citation type="submission" date="2020-08" db="EMBL/GenBank/DDBJ databases">
        <title>Plant Genome Project.</title>
        <authorList>
            <person name="Zhang R.-G."/>
        </authorList>
    </citation>
    <scope>NUCLEOTIDE SEQUENCE</scope>
    <source>
        <strain evidence="2">WSP0</strain>
        <tissue evidence="2">Leaf</tissue>
    </source>
</reference>
<proteinExistence type="predicted"/>
<name>A0AAV6I2B9_9ERIC</name>
<protein>
    <recommendedName>
        <fullName evidence="1">RNase H type-1 domain-containing protein</fullName>
    </recommendedName>
</protein>
<gene>
    <name evidence="2" type="ORF">RHGRI_034649</name>
</gene>